<sequence>MAKRELSSNLRNLKFMQRAAQREEMAKKEEVKPDVTFSSPSTTSRKCVVIMEGDPHPGAIKGRMSFQSFNPTIDKLNEEAGSPCQPTASATCSDLQSGKSSLRENGSSMDEAECSNMDKLDWEANGDHKRKQSEVMPESQYPRKSPKTDQGDQRSSPNTSKGSFKKPKGGKLDWSVLRRSKS</sequence>
<protein>
    <submittedName>
        <fullName evidence="3">Uncharacterized protein LOC107411007</fullName>
    </submittedName>
</protein>
<dbReference type="PANTHER" id="PTHR13582">
    <property type="entry name" value="M-PHASE PHOSPHOPROTEIN 6"/>
    <property type="match status" value="1"/>
</dbReference>
<dbReference type="InParanoid" id="A0A6P3Z844"/>
<dbReference type="PANTHER" id="PTHR13582:SF0">
    <property type="entry name" value="M-PHASE PHOSPHOPROTEIN 6"/>
    <property type="match status" value="1"/>
</dbReference>
<evidence type="ECO:0000256" key="1">
    <source>
        <dbReference type="SAM" id="MobiDB-lite"/>
    </source>
</evidence>
<dbReference type="Proteomes" id="UP001652623">
    <property type="component" value="Chromosome 10"/>
</dbReference>
<feature type="compositionally biased region" description="Polar residues" evidence="1">
    <location>
        <begin position="84"/>
        <end position="108"/>
    </location>
</feature>
<dbReference type="GeneID" id="107411007"/>
<organism evidence="2 3">
    <name type="scientific">Ziziphus jujuba</name>
    <name type="common">Chinese jujube</name>
    <name type="synonym">Ziziphus sativa</name>
    <dbReference type="NCBI Taxonomy" id="326968"/>
    <lineage>
        <taxon>Eukaryota</taxon>
        <taxon>Viridiplantae</taxon>
        <taxon>Streptophyta</taxon>
        <taxon>Embryophyta</taxon>
        <taxon>Tracheophyta</taxon>
        <taxon>Spermatophyta</taxon>
        <taxon>Magnoliopsida</taxon>
        <taxon>eudicotyledons</taxon>
        <taxon>Gunneridae</taxon>
        <taxon>Pentapetalae</taxon>
        <taxon>rosids</taxon>
        <taxon>fabids</taxon>
        <taxon>Rosales</taxon>
        <taxon>Rhamnaceae</taxon>
        <taxon>Paliureae</taxon>
        <taxon>Ziziphus</taxon>
    </lineage>
</organism>
<dbReference type="KEGG" id="zju:107411007"/>
<feature type="compositionally biased region" description="Basic and acidic residues" evidence="1">
    <location>
        <begin position="116"/>
        <end position="127"/>
    </location>
</feature>
<dbReference type="FunCoup" id="A0A6P3Z844">
    <property type="interactions" value="1274"/>
</dbReference>
<evidence type="ECO:0000313" key="2">
    <source>
        <dbReference type="Proteomes" id="UP001652623"/>
    </source>
</evidence>
<accession>A0A6P3Z844</accession>
<dbReference type="GO" id="GO:0000460">
    <property type="term" value="P:maturation of 5.8S rRNA"/>
    <property type="evidence" value="ECO:0007669"/>
    <property type="project" value="TreeGrafter"/>
</dbReference>
<feature type="region of interest" description="Disordered" evidence="1">
    <location>
        <begin position="70"/>
        <end position="182"/>
    </location>
</feature>
<reference evidence="3" key="1">
    <citation type="submission" date="2025-08" db="UniProtKB">
        <authorList>
            <consortium name="RefSeq"/>
        </authorList>
    </citation>
    <scope>IDENTIFICATION</scope>
    <source>
        <tissue evidence="3">Seedling</tissue>
    </source>
</reference>
<keyword evidence="2" id="KW-1185">Reference proteome</keyword>
<dbReference type="InterPro" id="IPR019324">
    <property type="entry name" value="MPP6"/>
</dbReference>
<dbReference type="AlphaFoldDB" id="A0A6P3Z844"/>
<gene>
    <name evidence="3" type="primary">LOC107411007</name>
</gene>
<feature type="region of interest" description="Disordered" evidence="1">
    <location>
        <begin position="24"/>
        <end position="44"/>
    </location>
</feature>
<feature type="compositionally biased region" description="Basic and acidic residues" evidence="1">
    <location>
        <begin position="24"/>
        <end position="33"/>
    </location>
</feature>
<dbReference type="Pfam" id="PF10175">
    <property type="entry name" value="MPP6"/>
    <property type="match status" value="1"/>
</dbReference>
<name>A0A6P3Z844_ZIZJJ</name>
<evidence type="ECO:0000313" key="3">
    <source>
        <dbReference type="RefSeq" id="XP_015873997.1"/>
    </source>
</evidence>
<dbReference type="RefSeq" id="XP_015873997.1">
    <property type="nucleotide sequence ID" value="XM_016018511.4"/>
</dbReference>
<proteinExistence type="predicted"/>